<dbReference type="AlphaFoldDB" id="A0A9J6CKA8"/>
<keyword evidence="4" id="KW-1185">Reference proteome</keyword>
<feature type="compositionally biased region" description="Basic and acidic residues" evidence="2">
    <location>
        <begin position="583"/>
        <end position="593"/>
    </location>
</feature>
<name>A0A9J6CKA8_POLVA</name>
<feature type="compositionally biased region" description="Basic residues" evidence="2">
    <location>
        <begin position="602"/>
        <end position="624"/>
    </location>
</feature>
<sequence>MLREKRKHANYKPNRRLDAKSSRGMIYENEELRIRTININAEVERGQSEIKTLKREREQLRREIWTLRDEYDKLENLLRIKGIDPDEFLNSNYAERNENLEEDNVSECSECSCSSCCEEDCCQEKTEQILPVEKNNENVNNIEAVSSSADTPTSSSSSSSLNASTSHSEEHTKRVGKDRLNLNFDHLSVVAEESSEGNSLAHSEDTSIPINDLSAFLHKADSLSPLSYLQKLNPPLSHFENLPYDKIGDSVVDLHGNILPSSSSSSNVEPIMHQQNIQIRQPSITQVTQPTVEDLPSTSSSVVKKESRLKHFFSPIRRKVSAAVPPQPPSQLSSQPDLFINNVLPNNMSIQQEPIITFPPEIPTNNDHLSTNTATTTSSSFQTGGNLEELLYDIENLSKDIMELQTHCADMPVEQNITNTNNPQKPFRSELNLVLSYPKNFESQVDENANNTSTFDAQQLQNPLFLQNLPSPFPTFPSSPITPPINFKADDLVSGKPPDFSHLNFAPIDTSLPIFSSNNSIFCTVSAPSTPALDRKCIDKFCATETNADRNDKKKAKRVSIVNVSKDDNKDDKASVSNSVNEIHNEEGEKKASTDTSSNSNVHHHSHVHKSHSHSHLHSQSKRRMSLDNSTQSQGKHKNHRQISNNNDKIHRRESNRSNSFKKRSRSDSTFAFGHGDHEGGGTSMSERYSNSIASSRESSTSLSLKSSGKRRISITSYGNSKKIPW</sequence>
<evidence type="ECO:0000256" key="1">
    <source>
        <dbReference type="SAM" id="Coils"/>
    </source>
</evidence>
<reference evidence="3" key="1">
    <citation type="submission" date="2021-03" db="EMBL/GenBank/DDBJ databases">
        <title>Chromosome level genome of the anhydrobiotic midge Polypedilum vanderplanki.</title>
        <authorList>
            <person name="Yoshida Y."/>
            <person name="Kikawada T."/>
            <person name="Gusev O."/>
        </authorList>
    </citation>
    <scope>NUCLEOTIDE SEQUENCE</scope>
    <source>
        <strain evidence="3">NIAS01</strain>
        <tissue evidence="3">Whole body or cell culture</tissue>
    </source>
</reference>
<feature type="coiled-coil region" evidence="1">
    <location>
        <begin position="43"/>
        <end position="77"/>
    </location>
</feature>
<dbReference type="OrthoDB" id="6363430at2759"/>
<accession>A0A9J6CKA8</accession>
<feature type="compositionally biased region" description="Low complexity" evidence="2">
    <location>
        <begin position="690"/>
        <end position="707"/>
    </location>
</feature>
<feature type="region of interest" description="Disordered" evidence="2">
    <location>
        <begin position="567"/>
        <end position="726"/>
    </location>
</feature>
<feature type="compositionally biased region" description="Basic and acidic residues" evidence="2">
    <location>
        <begin position="167"/>
        <end position="178"/>
    </location>
</feature>
<protein>
    <submittedName>
        <fullName evidence="3">Uncharacterized protein</fullName>
    </submittedName>
</protein>
<dbReference type="EMBL" id="JADBJN010000001">
    <property type="protein sequence ID" value="KAG5682006.1"/>
    <property type="molecule type" value="Genomic_DNA"/>
</dbReference>
<comment type="caution">
    <text evidence="3">The sequence shown here is derived from an EMBL/GenBank/DDBJ whole genome shotgun (WGS) entry which is preliminary data.</text>
</comment>
<evidence type="ECO:0000256" key="2">
    <source>
        <dbReference type="SAM" id="MobiDB-lite"/>
    </source>
</evidence>
<organism evidence="3 4">
    <name type="scientific">Polypedilum vanderplanki</name>
    <name type="common">Sleeping chironomid midge</name>
    <dbReference type="NCBI Taxonomy" id="319348"/>
    <lineage>
        <taxon>Eukaryota</taxon>
        <taxon>Metazoa</taxon>
        <taxon>Ecdysozoa</taxon>
        <taxon>Arthropoda</taxon>
        <taxon>Hexapoda</taxon>
        <taxon>Insecta</taxon>
        <taxon>Pterygota</taxon>
        <taxon>Neoptera</taxon>
        <taxon>Endopterygota</taxon>
        <taxon>Diptera</taxon>
        <taxon>Nematocera</taxon>
        <taxon>Chironomoidea</taxon>
        <taxon>Chironomidae</taxon>
        <taxon>Chironominae</taxon>
        <taxon>Polypedilum</taxon>
        <taxon>Polypedilum</taxon>
    </lineage>
</organism>
<proteinExistence type="predicted"/>
<feature type="compositionally biased region" description="Low complexity" evidence="2">
    <location>
        <begin position="145"/>
        <end position="166"/>
    </location>
</feature>
<feature type="region of interest" description="Disordered" evidence="2">
    <location>
        <begin position="145"/>
        <end position="178"/>
    </location>
</feature>
<gene>
    <name evidence="3" type="ORF">PVAND_011402</name>
</gene>
<dbReference type="Proteomes" id="UP001107558">
    <property type="component" value="Chromosome 1"/>
</dbReference>
<evidence type="ECO:0000313" key="3">
    <source>
        <dbReference type="EMBL" id="KAG5682006.1"/>
    </source>
</evidence>
<evidence type="ECO:0000313" key="4">
    <source>
        <dbReference type="Proteomes" id="UP001107558"/>
    </source>
</evidence>
<keyword evidence="1" id="KW-0175">Coiled coil</keyword>